<dbReference type="AlphaFoldDB" id="A0A9D2BNK0"/>
<dbReference type="PROSITE" id="PS01124">
    <property type="entry name" value="HTH_ARAC_FAMILY_2"/>
    <property type="match status" value="1"/>
</dbReference>
<keyword evidence="1" id="KW-0805">Transcription regulation</keyword>
<keyword evidence="2" id="KW-0238">DNA-binding</keyword>
<name>A0A9D2BNK0_9BACT</name>
<feature type="domain" description="HTH araC/xylS-type" evidence="4">
    <location>
        <begin position="167"/>
        <end position="269"/>
    </location>
</feature>
<dbReference type="InterPro" id="IPR018060">
    <property type="entry name" value="HTH_AraC"/>
</dbReference>
<comment type="caution">
    <text evidence="5">The sequence shown here is derived from an EMBL/GenBank/DDBJ whole genome shotgun (WGS) entry which is preliminary data.</text>
</comment>
<evidence type="ECO:0000259" key="4">
    <source>
        <dbReference type="PROSITE" id="PS01124"/>
    </source>
</evidence>
<dbReference type="SUPFAM" id="SSF46689">
    <property type="entry name" value="Homeodomain-like"/>
    <property type="match status" value="1"/>
</dbReference>
<evidence type="ECO:0000313" key="5">
    <source>
        <dbReference type="EMBL" id="HIX85389.1"/>
    </source>
</evidence>
<dbReference type="InterPro" id="IPR009057">
    <property type="entry name" value="Homeodomain-like_sf"/>
</dbReference>
<dbReference type="EMBL" id="DXEN01000012">
    <property type="protein sequence ID" value="HIX85389.1"/>
    <property type="molecule type" value="Genomic_DNA"/>
</dbReference>
<proteinExistence type="predicted"/>
<evidence type="ECO:0000313" key="6">
    <source>
        <dbReference type="Proteomes" id="UP000823847"/>
    </source>
</evidence>
<reference evidence="5" key="1">
    <citation type="journal article" date="2021" name="PeerJ">
        <title>Extensive microbial diversity within the chicken gut microbiome revealed by metagenomics and culture.</title>
        <authorList>
            <person name="Gilroy R."/>
            <person name="Ravi A."/>
            <person name="Getino M."/>
            <person name="Pursley I."/>
            <person name="Horton D.L."/>
            <person name="Alikhan N.F."/>
            <person name="Baker D."/>
            <person name="Gharbi K."/>
            <person name="Hall N."/>
            <person name="Watson M."/>
            <person name="Adriaenssens E.M."/>
            <person name="Foster-Nyarko E."/>
            <person name="Jarju S."/>
            <person name="Secka A."/>
            <person name="Antonio M."/>
            <person name="Oren A."/>
            <person name="Chaudhuri R.R."/>
            <person name="La Ragione R."/>
            <person name="Hildebrand F."/>
            <person name="Pallen M.J."/>
        </authorList>
    </citation>
    <scope>NUCLEOTIDE SEQUENCE</scope>
    <source>
        <strain evidence="5">ChiHecec2B26-12326</strain>
    </source>
</reference>
<dbReference type="SMART" id="SM00342">
    <property type="entry name" value="HTH_ARAC"/>
    <property type="match status" value="1"/>
</dbReference>
<dbReference type="Pfam" id="PF12833">
    <property type="entry name" value="HTH_18"/>
    <property type="match status" value="1"/>
</dbReference>
<evidence type="ECO:0000256" key="3">
    <source>
        <dbReference type="ARBA" id="ARBA00023163"/>
    </source>
</evidence>
<organism evidence="5 6">
    <name type="scientific">Candidatus Parabacteroides intestinigallinarum</name>
    <dbReference type="NCBI Taxonomy" id="2838722"/>
    <lineage>
        <taxon>Bacteria</taxon>
        <taxon>Pseudomonadati</taxon>
        <taxon>Bacteroidota</taxon>
        <taxon>Bacteroidia</taxon>
        <taxon>Bacteroidales</taxon>
        <taxon>Tannerellaceae</taxon>
        <taxon>Parabacteroides</taxon>
    </lineage>
</organism>
<protein>
    <submittedName>
        <fullName evidence="5">Helix-turn-helix domain-containing protein</fullName>
    </submittedName>
</protein>
<evidence type="ECO:0000256" key="2">
    <source>
        <dbReference type="ARBA" id="ARBA00023125"/>
    </source>
</evidence>
<dbReference type="Gene3D" id="1.10.10.60">
    <property type="entry name" value="Homeodomain-like"/>
    <property type="match status" value="1"/>
</dbReference>
<reference evidence="5" key="2">
    <citation type="submission" date="2021-04" db="EMBL/GenBank/DDBJ databases">
        <authorList>
            <person name="Gilroy R."/>
        </authorList>
    </citation>
    <scope>NUCLEOTIDE SEQUENCE</scope>
    <source>
        <strain evidence="5">ChiHecec2B26-12326</strain>
    </source>
</reference>
<dbReference type="GO" id="GO:0043565">
    <property type="term" value="F:sequence-specific DNA binding"/>
    <property type="evidence" value="ECO:0007669"/>
    <property type="project" value="InterPro"/>
</dbReference>
<dbReference type="Proteomes" id="UP000823847">
    <property type="component" value="Unassembled WGS sequence"/>
</dbReference>
<evidence type="ECO:0000256" key="1">
    <source>
        <dbReference type="ARBA" id="ARBA00023015"/>
    </source>
</evidence>
<dbReference type="PANTHER" id="PTHR43280:SF32">
    <property type="entry name" value="TRANSCRIPTIONAL REGULATORY PROTEIN"/>
    <property type="match status" value="1"/>
</dbReference>
<keyword evidence="3" id="KW-0804">Transcription</keyword>
<gene>
    <name evidence="5" type="ORF">H9848_02110</name>
</gene>
<accession>A0A9D2BNK0</accession>
<sequence length="272" mass="31926">MTMWDKILFFKSVSDYPFAEYADHVMHILCTAGNMSFTFQDVRYNVVPRDYVILPNPSLASDFSESEDLEAVIMCLSEPFVTSMSIRSNYGIIGHLSLLVNPVMRLSPHDYRICMEDLLRIRERLAEDGHWFREEMMGYLLLAHILDLYDIHAKSRTGHNLSERNGDLLRRFIELLYHKEYIKDRSLSHYASKLCITPHYLTEVCKKASGKPATYWIDRFTTHEIARLLRQKEIPLKDVADRMNFSSLSYFSRYVQKQMGMPPSEYRNRAVD</sequence>
<dbReference type="GO" id="GO:0003700">
    <property type="term" value="F:DNA-binding transcription factor activity"/>
    <property type="evidence" value="ECO:0007669"/>
    <property type="project" value="InterPro"/>
</dbReference>
<dbReference type="PANTHER" id="PTHR43280">
    <property type="entry name" value="ARAC-FAMILY TRANSCRIPTIONAL REGULATOR"/>
    <property type="match status" value="1"/>
</dbReference>